<feature type="transmembrane region" description="Helical" evidence="8">
    <location>
        <begin position="151"/>
        <end position="174"/>
    </location>
</feature>
<dbReference type="InterPro" id="IPR013083">
    <property type="entry name" value="Znf_RING/FYVE/PHD"/>
</dbReference>
<feature type="transmembrane region" description="Helical" evidence="8">
    <location>
        <begin position="118"/>
        <end position="139"/>
    </location>
</feature>
<dbReference type="GO" id="GO:0016567">
    <property type="term" value="P:protein ubiquitination"/>
    <property type="evidence" value="ECO:0007669"/>
    <property type="project" value="TreeGrafter"/>
</dbReference>
<reference evidence="10" key="2">
    <citation type="submission" date="2019-06" db="EMBL/GenBank/DDBJ databases">
        <title>Genomics analysis of Aphanomyces spp. identifies a new class of oomycete effector associated with host adaptation.</title>
        <authorList>
            <person name="Gaulin E."/>
        </authorList>
    </citation>
    <scope>NUCLEOTIDE SEQUENCE</scope>
    <source>
        <strain evidence="10">CBS 578.67</strain>
    </source>
</reference>
<dbReference type="PROSITE" id="PS50089">
    <property type="entry name" value="ZF_RING_2"/>
    <property type="match status" value="1"/>
</dbReference>
<gene>
    <name evidence="11" type="primary">Aste57867_566</name>
    <name evidence="10" type="ORF">As57867_000565</name>
    <name evidence="11" type="ORF">ASTE57867_566</name>
</gene>
<keyword evidence="2" id="KW-0479">Metal-binding</keyword>
<dbReference type="PANTHER" id="PTHR15067">
    <property type="entry name" value="E3 UBIQUITIN-PROTEIN LIGASE RNF8"/>
    <property type="match status" value="1"/>
</dbReference>
<keyword evidence="8" id="KW-1133">Transmembrane helix</keyword>
<keyword evidence="5" id="KW-0862">Zinc</keyword>
<dbReference type="Proteomes" id="UP000332933">
    <property type="component" value="Unassembled WGS sequence"/>
</dbReference>
<dbReference type="GO" id="GO:0005829">
    <property type="term" value="C:cytosol"/>
    <property type="evidence" value="ECO:0007669"/>
    <property type="project" value="TreeGrafter"/>
</dbReference>
<dbReference type="EMBL" id="VJMH01000031">
    <property type="protein sequence ID" value="KAF0720098.1"/>
    <property type="molecule type" value="Genomic_DNA"/>
</dbReference>
<feature type="domain" description="RING-type" evidence="9">
    <location>
        <begin position="311"/>
        <end position="364"/>
    </location>
</feature>
<dbReference type="InterPro" id="IPR018957">
    <property type="entry name" value="Znf_C3HC4_RING-type"/>
</dbReference>
<evidence type="ECO:0000256" key="4">
    <source>
        <dbReference type="ARBA" id="ARBA00022786"/>
    </source>
</evidence>
<evidence type="ECO:0000256" key="2">
    <source>
        <dbReference type="ARBA" id="ARBA00022723"/>
    </source>
</evidence>
<evidence type="ECO:0000256" key="1">
    <source>
        <dbReference type="ARBA" id="ARBA00022679"/>
    </source>
</evidence>
<dbReference type="GO" id="GO:0000151">
    <property type="term" value="C:ubiquitin ligase complex"/>
    <property type="evidence" value="ECO:0007669"/>
    <property type="project" value="TreeGrafter"/>
</dbReference>
<feature type="region of interest" description="Disordered" evidence="7">
    <location>
        <begin position="374"/>
        <end position="396"/>
    </location>
</feature>
<accession>A0A485K3Y3</accession>
<evidence type="ECO:0000256" key="3">
    <source>
        <dbReference type="ARBA" id="ARBA00022771"/>
    </source>
</evidence>
<keyword evidence="4" id="KW-0833">Ubl conjugation pathway</keyword>
<proteinExistence type="predicted"/>
<keyword evidence="3 6" id="KW-0863">Zinc-finger</keyword>
<dbReference type="AlphaFoldDB" id="A0A485K3Y3"/>
<dbReference type="SUPFAM" id="SSF57850">
    <property type="entry name" value="RING/U-box"/>
    <property type="match status" value="1"/>
</dbReference>
<dbReference type="GO" id="GO:0006511">
    <property type="term" value="P:ubiquitin-dependent protein catabolic process"/>
    <property type="evidence" value="ECO:0007669"/>
    <property type="project" value="TreeGrafter"/>
</dbReference>
<dbReference type="GO" id="GO:0008270">
    <property type="term" value="F:zinc ion binding"/>
    <property type="evidence" value="ECO:0007669"/>
    <property type="project" value="UniProtKB-KW"/>
</dbReference>
<dbReference type="SMART" id="SM00184">
    <property type="entry name" value="RING"/>
    <property type="match status" value="1"/>
</dbReference>
<dbReference type="Gene3D" id="3.30.40.10">
    <property type="entry name" value="Zinc/RING finger domain, C3HC4 (zinc finger)"/>
    <property type="match status" value="1"/>
</dbReference>
<dbReference type="OrthoDB" id="8062037at2759"/>
<evidence type="ECO:0000256" key="5">
    <source>
        <dbReference type="ARBA" id="ARBA00022833"/>
    </source>
</evidence>
<organism evidence="11 12">
    <name type="scientific">Aphanomyces stellatus</name>
    <dbReference type="NCBI Taxonomy" id="120398"/>
    <lineage>
        <taxon>Eukaryota</taxon>
        <taxon>Sar</taxon>
        <taxon>Stramenopiles</taxon>
        <taxon>Oomycota</taxon>
        <taxon>Saprolegniomycetes</taxon>
        <taxon>Saprolegniales</taxon>
        <taxon>Verrucalvaceae</taxon>
        <taxon>Aphanomyces</taxon>
    </lineage>
</organism>
<dbReference type="PANTHER" id="PTHR15067:SF4">
    <property type="entry name" value="E3 UBIQUITIN-PROTEIN LIGASE RNF8"/>
    <property type="match status" value="1"/>
</dbReference>
<keyword evidence="12" id="KW-1185">Reference proteome</keyword>
<keyword evidence="8" id="KW-0812">Transmembrane</keyword>
<name>A0A485K3Y3_9STRA</name>
<evidence type="ECO:0000313" key="11">
    <source>
        <dbReference type="EMBL" id="VFT77791.1"/>
    </source>
</evidence>
<evidence type="ECO:0000313" key="12">
    <source>
        <dbReference type="Proteomes" id="UP000332933"/>
    </source>
</evidence>
<dbReference type="EMBL" id="CAADRA010000031">
    <property type="protein sequence ID" value="VFT77791.1"/>
    <property type="molecule type" value="Genomic_DNA"/>
</dbReference>
<evidence type="ECO:0000313" key="10">
    <source>
        <dbReference type="EMBL" id="KAF0720098.1"/>
    </source>
</evidence>
<dbReference type="Pfam" id="PF00097">
    <property type="entry name" value="zf-C3HC4"/>
    <property type="match status" value="1"/>
</dbReference>
<reference evidence="11 12" key="1">
    <citation type="submission" date="2019-03" db="EMBL/GenBank/DDBJ databases">
        <authorList>
            <person name="Gaulin E."/>
            <person name="Dumas B."/>
        </authorList>
    </citation>
    <scope>NUCLEOTIDE SEQUENCE [LARGE SCALE GENOMIC DNA]</scope>
    <source>
        <strain evidence="11">CBS 568.67</strain>
    </source>
</reference>
<feature type="transmembrane region" description="Helical" evidence="8">
    <location>
        <begin position="58"/>
        <end position="82"/>
    </location>
</feature>
<dbReference type="InterPro" id="IPR001841">
    <property type="entry name" value="Znf_RING"/>
</dbReference>
<evidence type="ECO:0000256" key="6">
    <source>
        <dbReference type="PROSITE-ProRule" id="PRU00175"/>
    </source>
</evidence>
<protein>
    <submittedName>
        <fullName evidence="11">Aste57867_566 protein</fullName>
    </submittedName>
</protein>
<feature type="transmembrane region" description="Helical" evidence="8">
    <location>
        <begin position="180"/>
        <end position="202"/>
    </location>
</feature>
<sequence length="396" mass="43273">MMAASAAAPSCSAGHTKYAFFSCAAGIVAVASACEKASFASADDVLQHLLTSKWSLLVLLNVYVLGLAGVFHGVVQCTVGAVPSVEMKHVREAAFHFVLLRCILLFNVVDVSDGGDRRLLPLVVWLSLLALIHAILTTFRQRLNDLSSPAPMRYALLALGGAVAAIAHASLHVFSFPTSLVVLSECALLGLTWLQVCAHLVLADDDTIDDDDDDDSHAETKASAAAQIHMILDVLSLAATVAQYVWMRVVVGGRADDETWRISFLDFVLVVHAKQTYTAVRRQFVQWRHRHRILGALDDTFLTVHGVHDRCVVCLHAMDTAKQLACGHSFHRRCLRQCLEEHHKQCTNDDDSIVVAPWKCAVCRQDVPLVVDRSKNKPAMTSRPSSNEGALWPLAN</sequence>
<keyword evidence="1" id="KW-0808">Transferase</keyword>
<evidence type="ECO:0000259" key="9">
    <source>
        <dbReference type="PROSITE" id="PS50089"/>
    </source>
</evidence>
<dbReference type="GO" id="GO:0061630">
    <property type="term" value="F:ubiquitin protein ligase activity"/>
    <property type="evidence" value="ECO:0007669"/>
    <property type="project" value="TreeGrafter"/>
</dbReference>
<evidence type="ECO:0000256" key="8">
    <source>
        <dbReference type="SAM" id="Phobius"/>
    </source>
</evidence>
<feature type="transmembrane region" description="Helical" evidence="8">
    <location>
        <begin position="94"/>
        <end position="112"/>
    </location>
</feature>
<keyword evidence="8" id="KW-0472">Membrane</keyword>
<evidence type="ECO:0000256" key="7">
    <source>
        <dbReference type="SAM" id="MobiDB-lite"/>
    </source>
</evidence>